<organism evidence="1 2">
    <name type="scientific">Pseudoalteromonas aurantia</name>
    <dbReference type="NCBI Taxonomy" id="43654"/>
    <lineage>
        <taxon>Bacteria</taxon>
        <taxon>Pseudomonadati</taxon>
        <taxon>Pseudomonadota</taxon>
        <taxon>Gammaproteobacteria</taxon>
        <taxon>Alteromonadales</taxon>
        <taxon>Pseudoalteromonadaceae</taxon>
        <taxon>Pseudoalteromonas</taxon>
    </lineage>
</organism>
<gene>
    <name evidence="1" type="ORF">CWC19_18055</name>
</gene>
<proteinExistence type="predicted"/>
<evidence type="ECO:0000313" key="2">
    <source>
        <dbReference type="Proteomes" id="UP000307217"/>
    </source>
</evidence>
<evidence type="ECO:0000313" key="1">
    <source>
        <dbReference type="EMBL" id="TMO64857.1"/>
    </source>
</evidence>
<dbReference type="OrthoDB" id="5366218at2"/>
<dbReference type="RefSeq" id="WP_138593204.1">
    <property type="nucleotide sequence ID" value="NZ_PNBX01000098.1"/>
</dbReference>
<reference evidence="1 2" key="1">
    <citation type="submission" date="2018-01" db="EMBL/GenBank/DDBJ databases">
        <authorList>
            <person name="Paulsen S."/>
            <person name="Gram L.K."/>
        </authorList>
    </citation>
    <scope>NUCLEOTIDE SEQUENCE [LARGE SCALE GENOMIC DNA]</scope>
    <source>
        <strain evidence="1 2">S3790</strain>
    </source>
</reference>
<dbReference type="AlphaFoldDB" id="A0A5S3V2V9"/>
<sequence length="639" mass="73838">MLVERKTQLMSIEEFNEVEVMDFTAVRLKHPLKPETGRPIDIGSLAYSKRQKTNEINSTSGNGATLVDLNSLRPERSFFLSNFSGNLGKSATTQKTNLKEMMPICDWMDSNGYENYLEGKQQLHDAYLAYTTHLNNRLKSNDDAKKITSRVAKDKQWMCRKLIDIAFPGELDAIIGGIKTIKATKTPKAIIKSSYVDHYWELNLELFNKFSAQFISNDDFPPHIKTSTINSYYIPCYSRQLPILIPDTQSSNKFTANKAPIPYFDYSKGKPFTASENHTNREKNKINEFTQTFAEVKANKLSQDRIDLAMRAQYAFIQCFRILTRINNAELIKLAYLEVYEKKRDVLAQGFYEVKFRANNRHVKYRIQTKGYLLFKKYLELRKLLLDGKECSYLFFSLGEKNIDTPKPLSRQHTDKHHSYLRKMGFLHEESKALKDQELRNLNTRFLRKLGFSAKEVADNNNHNVEVADEIYADTPAEEQIEELGNFFQAMREAAKKTTHMSKNNTKSTTAGSCDDKSEIPIAIIDDAPFEPDCKTPQGCLFCIYYVCHADEEDLKKLMSLKFVIELIREKAIDFEFADEMYSLIDIRIDFILEQIASRSASNAELVQKMKKNVLFDGDLTTFWEDRLDYYEEMGLVVS</sequence>
<reference evidence="2" key="2">
    <citation type="submission" date="2019-06" db="EMBL/GenBank/DDBJ databases">
        <title>Co-occurence of chitin degradation, pigmentation and bioactivity in marine Pseudoalteromonas.</title>
        <authorList>
            <person name="Sonnenschein E.C."/>
            <person name="Bech P.K."/>
        </authorList>
    </citation>
    <scope>NUCLEOTIDE SEQUENCE [LARGE SCALE GENOMIC DNA]</scope>
    <source>
        <strain evidence="2">S3790</strain>
    </source>
</reference>
<protein>
    <submittedName>
        <fullName evidence="1">Uncharacterized protein</fullName>
    </submittedName>
</protein>
<comment type="caution">
    <text evidence="1">The sequence shown here is derived from an EMBL/GenBank/DDBJ whole genome shotgun (WGS) entry which is preliminary data.</text>
</comment>
<name>A0A5S3V2V9_9GAMM</name>
<dbReference type="Proteomes" id="UP000307217">
    <property type="component" value="Unassembled WGS sequence"/>
</dbReference>
<dbReference type="EMBL" id="PNBX01000098">
    <property type="protein sequence ID" value="TMO64857.1"/>
    <property type="molecule type" value="Genomic_DNA"/>
</dbReference>
<accession>A0A5S3V2V9</accession>